<dbReference type="EMBL" id="CP021108">
    <property type="protein sequence ID" value="ARP82214.1"/>
    <property type="molecule type" value="Genomic_DNA"/>
</dbReference>
<dbReference type="AlphaFoldDB" id="A0A1W6YMJ7"/>
<evidence type="ECO:0000313" key="3">
    <source>
        <dbReference type="Proteomes" id="UP000194151"/>
    </source>
</evidence>
<gene>
    <name evidence="2" type="ORF">CAL12_16255</name>
</gene>
<accession>A0A1W6YMJ7</accession>
<protein>
    <submittedName>
        <fullName evidence="2">Uncharacterized protein</fullName>
    </submittedName>
</protein>
<sequence length="275" mass="29148">MSISATLAFGAAAIPANPAPLVPAGHGFEPAHAAASFDAVPAALPAPQGRFRRDGMASDRNAGPTQCYYTMKPLNDVRPDAAGKIRGADLQGTLAYERLVHTLSKDPLDPACDPTTADKAKARVVVDRMRLPLNGTLVAPCHTGHGPEDRSVMEVPPASAAAGGRQRRAIPERTDASTDAGTDAGTDARIDPPSPGTADPRQPVGLWQRVFDTMVRFVRVLVHPAVIPDAASTADATDPVECPEDRRAAEQEARDYENHLFAWTASATRRRRAVA</sequence>
<dbReference type="OrthoDB" id="8641970at2"/>
<dbReference type="Proteomes" id="UP000194151">
    <property type="component" value="Chromosome"/>
</dbReference>
<dbReference type="STRING" id="1416806.CAL12_16255"/>
<feature type="region of interest" description="Disordered" evidence="1">
    <location>
        <begin position="138"/>
        <end position="203"/>
    </location>
</feature>
<keyword evidence="3" id="KW-1185">Reference proteome</keyword>
<evidence type="ECO:0000313" key="2">
    <source>
        <dbReference type="EMBL" id="ARP82214.1"/>
    </source>
</evidence>
<organism evidence="2 3">
    <name type="scientific">Bordetella genomosp. 8</name>
    <dbReference type="NCBI Taxonomy" id="1416806"/>
    <lineage>
        <taxon>Bacteria</taxon>
        <taxon>Pseudomonadati</taxon>
        <taxon>Pseudomonadota</taxon>
        <taxon>Betaproteobacteria</taxon>
        <taxon>Burkholderiales</taxon>
        <taxon>Alcaligenaceae</taxon>
        <taxon>Bordetella</taxon>
    </lineage>
</organism>
<evidence type="ECO:0000256" key="1">
    <source>
        <dbReference type="SAM" id="MobiDB-lite"/>
    </source>
</evidence>
<reference evidence="2 3" key="1">
    <citation type="submission" date="2017-05" db="EMBL/GenBank/DDBJ databases">
        <title>Complete and WGS of Bordetella genogroups.</title>
        <authorList>
            <person name="Spilker T."/>
            <person name="LiPuma J."/>
        </authorList>
    </citation>
    <scope>NUCLEOTIDE SEQUENCE [LARGE SCALE GENOMIC DNA]</scope>
    <source>
        <strain evidence="2 3">AU19157</strain>
    </source>
</reference>
<dbReference type="KEGG" id="bgv:CAL12_16255"/>
<name>A0A1W6YMJ7_9BORD</name>
<dbReference type="RefSeq" id="WP_086065592.1">
    <property type="nucleotide sequence ID" value="NZ_CP021108.1"/>
</dbReference>
<proteinExistence type="predicted"/>